<accession>A0A640KBY3</accession>
<name>A0A640KBY3_LEITA</name>
<dbReference type="InterPro" id="IPR050960">
    <property type="entry name" value="AB_hydrolase_4_sf"/>
</dbReference>
<comment type="caution">
    <text evidence="2">The sequence shown here is derived from an EMBL/GenBank/DDBJ whole genome shotgun (WGS) entry which is preliminary data.</text>
</comment>
<dbReference type="EMBL" id="BLBS01000013">
    <property type="protein sequence ID" value="GET86691.1"/>
    <property type="molecule type" value="Genomic_DNA"/>
</dbReference>
<dbReference type="GO" id="GO:0034338">
    <property type="term" value="F:short-chain carboxylesterase activity"/>
    <property type="evidence" value="ECO:0007669"/>
    <property type="project" value="TreeGrafter"/>
</dbReference>
<dbReference type="InterPro" id="IPR029058">
    <property type="entry name" value="AB_hydrolase_fold"/>
</dbReference>
<dbReference type="PANTHER" id="PTHR10794:SF63">
    <property type="entry name" value="ALPHA_BETA HYDROLASE 1, ISOFORM A"/>
    <property type="match status" value="1"/>
</dbReference>
<dbReference type="SUPFAM" id="SSF53474">
    <property type="entry name" value="alpha/beta-Hydrolases"/>
    <property type="match status" value="1"/>
</dbReference>
<dbReference type="Proteomes" id="UP000419144">
    <property type="component" value="Unassembled WGS sequence"/>
</dbReference>
<evidence type="ECO:0000313" key="3">
    <source>
        <dbReference type="Proteomes" id="UP000419144"/>
    </source>
</evidence>
<dbReference type="AlphaFoldDB" id="A0A640KBY3"/>
<dbReference type="VEuPathDB" id="TriTrypDB:LtaPh_1108200"/>
<protein>
    <recommendedName>
        <fullName evidence="4">AB hydrolase-1 domain-containing protein</fullName>
    </recommendedName>
</protein>
<dbReference type="Gene3D" id="3.40.50.1820">
    <property type="entry name" value="alpha/beta hydrolase"/>
    <property type="match status" value="1"/>
</dbReference>
<gene>
    <name evidence="2" type="ORF">LtaPh_1108200</name>
</gene>
<dbReference type="GO" id="GO:0047372">
    <property type="term" value="F:monoacylglycerol lipase activity"/>
    <property type="evidence" value="ECO:0007669"/>
    <property type="project" value="TreeGrafter"/>
</dbReference>
<proteinExistence type="inferred from homology"/>
<keyword evidence="3" id="KW-1185">Reference proteome</keyword>
<sequence length="486" mass="54085">MASTPPRTSTSIHHMRFTDRASFAVRHVLAHVFFYWFPRLALGLLSRWPRWLLSRLTRGKLVAEPPDEREVTLITNEKDPFRLRKRFGLPLVGQPPLRYYAPLYNGHIQTILAGMRSGPQVSYERELVMSHEGQHVNMDYLYPPPSSPPSSSALATAAISPVAGAAGSSKGRAPQAKGLIFIVPGLLNASTTNYVRHFAVKSVAAGFAVCVLNNRGMGTTPLEVPRLFSATFTEDIRYCLHHYLQQEQVQERLGTPTPVPLIAVGFSLGGVTLIKYLGEQGLAAKEKEKRSNLPPNSAAPDTPVSALVTVTSPYDLIETDRMTATLLYRCFYQKPFADGLRKYAKHNRAMLMRLPNVNSKLLFEGPRPLIDRLTSIRAFDYHISAGHNGFSSPQEYYEAAQPFLWMPHSRTPILCIGDRNDVVAGGFVPDALWRALVKENPYVVYVCYPVGGHLGFVGTPAAEWRGEESEAEHLILRAATKFCETR</sequence>
<organism evidence="2 3">
    <name type="scientific">Leishmania tarentolae</name>
    <name type="common">Sauroleishmania tarentolae</name>
    <dbReference type="NCBI Taxonomy" id="5689"/>
    <lineage>
        <taxon>Eukaryota</taxon>
        <taxon>Discoba</taxon>
        <taxon>Euglenozoa</taxon>
        <taxon>Kinetoplastea</taxon>
        <taxon>Metakinetoplastina</taxon>
        <taxon>Trypanosomatida</taxon>
        <taxon>Trypanosomatidae</taxon>
        <taxon>Leishmaniinae</taxon>
        <taxon>Leishmania</taxon>
        <taxon>lizard Leishmania</taxon>
    </lineage>
</organism>
<evidence type="ECO:0000313" key="2">
    <source>
        <dbReference type="EMBL" id="GET86691.1"/>
    </source>
</evidence>
<reference evidence="2" key="1">
    <citation type="submission" date="2019-11" db="EMBL/GenBank/DDBJ databases">
        <title>Leishmania tarentolae CDS.</title>
        <authorList>
            <person name="Goto Y."/>
            <person name="Yamagishi J."/>
        </authorList>
    </citation>
    <scope>NUCLEOTIDE SEQUENCE [LARGE SCALE GENOMIC DNA]</scope>
    <source>
        <strain evidence="2">Parrot Tar II</strain>
    </source>
</reference>
<evidence type="ECO:0008006" key="4">
    <source>
        <dbReference type="Google" id="ProtNLM"/>
    </source>
</evidence>
<evidence type="ECO:0000256" key="1">
    <source>
        <dbReference type="ARBA" id="ARBA00010884"/>
    </source>
</evidence>
<comment type="similarity">
    <text evidence="1">Belongs to the AB hydrolase superfamily. AB hydrolase 4 family.</text>
</comment>
<dbReference type="OrthoDB" id="5954035at2759"/>
<dbReference type="PANTHER" id="PTHR10794">
    <property type="entry name" value="ABHYDROLASE DOMAIN-CONTAINING PROTEIN"/>
    <property type="match status" value="1"/>
</dbReference>